<dbReference type="STRING" id="46835.A0A504Z9J3"/>
<protein>
    <submittedName>
        <fullName evidence="1">Uncharacterized protein</fullName>
    </submittedName>
</protein>
<accession>A0A504Z9J3</accession>
<comment type="caution">
    <text evidence="1">The sequence shown here is derived from an EMBL/GenBank/DDBJ whole genome shotgun (WGS) entry which is preliminary data.</text>
</comment>
<dbReference type="AlphaFoldDB" id="A0A504Z9J3"/>
<evidence type="ECO:0000313" key="1">
    <source>
        <dbReference type="EMBL" id="TPP65900.1"/>
    </source>
</evidence>
<reference evidence="1 2" key="1">
    <citation type="submission" date="2019-04" db="EMBL/GenBank/DDBJ databases">
        <title>Annotation for the trematode Fasciola gigantica.</title>
        <authorList>
            <person name="Choi Y.-J."/>
        </authorList>
    </citation>
    <scope>NUCLEOTIDE SEQUENCE [LARGE SCALE GENOMIC DNA]</scope>
    <source>
        <strain evidence="1">Uganda_cow_1</strain>
    </source>
</reference>
<feature type="non-terminal residue" evidence="1">
    <location>
        <position position="1"/>
    </location>
</feature>
<name>A0A504Z9J3_FASGI</name>
<evidence type="ECO:0000313" key="2">
    <source>
        <dbReference type="Proteomes" id="UP000316759"/>
    </source>
</evidence>
<dbReference type="Proteomes" id="UP000316759">
    <property type="component" value="Unassembled WGS sequence"/>
</dbReference>
<keyword evidence="2" id="KW-1185">Reference proteome</keyword>
<sequence length="101" mass="11299">LFQLSDKQPELFSCSQPYHSTTWGQFLYVWTNKVHLSHSLLLALLDSVATFEVCACSLECWTVREVVGKTGLLIAIAANGIRGLLFTCRDAYGNPCTPLYR</sequence>
<gene>
    <name evidence="1" type="ORF">FGIG_08859</name>
</gene>
<organism evidence="1 2">
    <name type="scientific">Fasciola gigantica</name>
    <name type="common">Giant liver fluke</name>
    <dbReference type="NCBI Taxonomy" id="46835"/>
    <lineage>
        <taxon>Eukaryota</taxon>
        <taxon>Metazoa</taxon>
        <taxon>Spiralia</taxon>
        <taxon>Lophotrochozoa</taxon>
        <taxon>Platyhelminthes</taxon>
        <taxon>Trematoda</taxon>
        <taxon>Digenea</taxon>
        <taxon>Plagiorchiida</taxon>
        <taxon>Echinostomata</taxon>
        <taxon>Echinostomatoidea</taxon>
        <taxon>Fasciolidae</taxon>
        <taxon>Fasciola</taxon>
    </lineage>
</organism>
<dbReference type="EMBL" id="SUNJ01002524">
    <property type="protein sequence ID" value="TPP65900.1"/>
    <property type="molecule type" value="Genomic_DNA"/>
</dbReference>
<proteinExistence type="predicted"/>